<keyword evidence="8" id="KW-1185">Reference proteome</keyword>
<name>A0AAV4DCU5_9GAST</name>
<dbReference type="EMBL" id="BLXT01007741">
    <property type="protein sequence ID" value="GFO42019.1"/>
    <property type="molecule type" value="Genomic_DNA"/>
</dbReference>
<dbReference type="Pfam" id="PF15135">
    <property type="entry name" value="UPF0515"/>
    <property type="match status" value="1"/>
</dbReference>
<evidence type="ECO:0000256" key="5">
    <source>
        <dbReference type="ARBA" id="ARBA00022884"/>
    </source>
</evidence>
<evidence type="ECO:0000256" key="2">
    <source>
        <dbReference type="ARBA" id="ARBA00004331"/>
    </source>
</evidence>
<dbReference type="AlphaFoldDB" id="A0AAV4DCU5"/>
<proteinExistence type="inferred from homology"/>
<dbReference type="GO" id="GO:0043022">
    <property type="term" value="F:ribosome binding"/>
    <property type="evidence" value="ECO:0007669"/>
    <property type="project" value="TreeGrafter"/>
</dbReference>
<gene>
    <name evidence="7" type="ORF">PoB_006852400</name>
</gene>
<evidence type="ECO:0000256" key="4">
    <source>
        <dbReference type="ARBA" id="ARBA00022490"/>
    </source>
</evidence>
<evidence type="ECO:0000256" key="6">
    <source>
        <dbReference type="ARBA" id="ARBA00023242"/>
    </source>
</evidence>
<keyword evidence="4" id="KW-0963">Cytoplasm</keyword>
<dbReference type="GO" id="GO:0005634">
    <property type="term" value="C:nucleus"/>
    <property type="evidence" value="ECO:0007669"/>
    <property type="project" value="UniProtKB-SubCell"/>
</dbReference>
<dbReference type="GO" id="GO:0045087">
    <property type="term" value="P:innate immune response"/>
    <property type="evidence" value="ECO:0007669"/>
    <property type="project" value="TreeGrafter"/>
</dbReference>
<dbReference type="GO" id="GO:1990825">
    <property type="term" value="F:sequence-specific mRNA binding"/>
    <property type="evidence" value="ECO:0007669"/>
    <property type="project" value="TreeGrafter"/>
</dbReference>
<keyword evidence="6" id="KW-0539">Nucleus</keyword>
<organism evidence="7 8">
    <name type="scientific">Plakobranchus ocellatus</name>
    <dbReference type="NCBI Taxonomy" id="259542"/>
    <lineage>
        <taxon>Eukaryota</taxon>
        <taxon>Metazoa</taxon>
        <taxon>Spiralia</taxon>
        <taxon>Lophotrochozoa</taxon>
        <taxon>Mollusca</taxon>
        <taxon>Gastropoda</taxon>
        <taxon>Heterobranchia</taxon>
        <taxon>Euthyneura</taxon>
        <taxon>Panpulmonata</taxon>
        <taxon>Sacoglossa</taxon>
        <taxon>Placobranchoidea</taxon>
        <taxon>Plakobranchidae</taxon>
        <taxon>Plakobranchus</taxon>
    </lineage>
</organism>
<evidence type="ECO:0000313" key="8">
    <source>
        <dbReference type="Proteomes" id="UP000735302"/>
    </source>
</evidence>
<protein>
    <submittedName>
        <fullName evidence="7">Repressor of yield of denv protein homolog</fullName>
    </submittedName>
</protein>
<comment type="caution">
    <text evidence="7">The sequence shown here is derived from an EMBL/GenBank/DDBJ whole genome shotgun (WGS) entry which is preliminary data.</text>
</comment>
<comment type="subcellular location">
    <subcellularLocation>
        <location evidence="2">Cytoplasm</location>
        <location evidence="2">Cytoplasmic ribonucleoprotein granule</location>
    </subcellularLocation>
    <subcellularLocation>
        <location evidence="1">Nucleus</location>
    </subcellularLocation>
</comment>
<sequence length="242" mass="27895">MERAQVDQEIEARRLREVLKGRLNQEQALRVLHEFGNPEAALDFVLTGNPSDVRHYLHSDPSYVQELEEEAVSLAEDLNRGVENQIRQFACRDCLRSWWRRVPARKKVSKCRRCHQKYECIPRDREWGTGVYICDCGNDFKGFAVMQETKKVCHICRSFVMADHILPPKKGEKIEKRPNPFRFEIIGRQIRYASKKHISTGSTVSTYLTGGSYETASVSECPPLLDIPELRDEEASSQGSEH</sequence>
<dbReference type="GO" id="GO:0036464">
    <property type="term" value="C:cytoplasmic ribonucleoprotein granule"/>
    <property type="evidence" value="ECO:0007669"/>
    <property type="project" value="UniProtKB-SubCell"/>
</dbReference>
<evidence type="ECO:0000256" key="3">
    <source>
        <dbReference type="ARBA" id="ARBA00005469"/>
    </source>
</evidence>
<comment type="similarity">
    <text evidence="3">Belongs to the SHFL family.</text>
</comment>
<dbReference type="PANTHER" id="PTHR16135">
    <property type="entry name" value="REPRESSOR OF YIELD OF DENV PROTEIN"/>
    <property type="match status" value="1"/>
</dbReference>
<dbReference type="Proteomes" id="UP000735302">
    <property type="component" value="Unassembled WGS sequence"/>
</dbReference>
<evidence type="ECO:0000256" key="1">
    <source>
        <dbReference type="ARBA" id="ARBA00004123"/>
    </source>
</evidence>
<reference evidence="7 8" key="1">
    <citation type="journal article" date="2021" name="Elife">
        <title>Chloroplast acquisition without the gene transfer in kleptoplastic sea slugs, Plakobranchus ocellatus.</title>
        <authorList>
            <person name="Maeda T."/>
            <person name="Takahashi S."/>
            <person name="Yoshida T."/>
            <person name="Shimamura S."/>
            <person name="Takaki Y."/>
            <person name="Nagai Y."/>
            <person name="Toyoda A."/>
            <person name="Suzuki Y."/>
            <person name="Arimoto A."/>
            <person name="Ishii H."/>
            <person name="Satoh N."/>
            <person name="Nishiyama T."/>
            <person name="Hasebe M."/>
            <person name="Maruyama T."/>
            <person name="Minagawa J."/>
            <person name="Obokata J."/>
            <person name="Shigenobu S."/>
        </authorList>
    </citation>
    <scope>NUCLEOTIDE SEQUENCE [LARGE SCALE GENOMIC DNA]</scope>
</reference>
<dbReference type="GO" id="GO:0075523">
    <property type="term" value="P:viral translational frameshifting"/>
    <property type="evidence" value="ECO:0007669"/>
    <property type="project" value="TreeGrafter"/>
</dbReference>
<keyword evidence="5" id="KW-0694">RNA-binding</keyword>
<evidence type="ECO:0000313" key="7">
    <source>
        <dbReference type="EMBL" id="GFO42019.1"/>
    </source>
</evidence>
<dbReference type="PANTHER" id="PTHR16135:SF2">
    <property type="entry name" value="SHIFTLESS ANTIVIRAL INHIBITOR OF RIBOSOMAL FRAMESHIFTING PROTEIN"/>
    <property type="match status" value="1"/>
</dbReference>
<accession>A0AAV4DCU5</accession>
<dbReference type="InterPro" id="IPR026795">
    <property type="entry name" value="SHFL"/>
</dbReference>